<dbReference type="EC" id="1.11.1.7" evidence="2"/>
<dbReference type="PANTHER" id="PTHR31517:SF84">
    <property type="entry name" value="PEROXIDASE"/>
    <property type="match status" value="1"/>
</dbReference>
<proteinExistence type="inferred from homology"/>
<evidence type="ECO:0000256" key="2">
    <source>
        <dbReference type="ARBA" id="ARBA00012313"/>
    </source>
</evidence>
<dbReference type="InterPro" id="IPR002016">
    <property type="entry name" value="Haem_peroxidase"/>
</dbReference>
<evidence type="ECO:0000256" key="9">
    <source>
        <dbReference type="ARBA" id="ARBA00023157"/>
    </source>
</evidence>
<dbReference type="PRINTS" id="PR00458">
    <property type="entry name" value="PEROXIDASE"/>
</dbReference>
<keyword evidence="6 13" id="KW-0106">Calcium</keyword>
<dbReference type="SUPFAM" id="SSF48113">
    <property type="entry name" value="Heme-dependent peroxidases"/>
    <property type="match status" value="3"/>
</dbReference>
<feature type="binding site" evidence="13">
    <location>
        <position position="1354"/>
    </location>
    <ligand>
        <name>Ca(2+)</name>
        <dbReference type="ChEBI" id="CHEBI:29108"/>
        <label>1</label>
    </ligand>
</feature>
<keyword evidence="7" id="KW-0560">Oxidoreductase</keyword>
<dbReference type="CDD" id="cd00693">
    <property type="entry name" value="secretory_peroxidase"/>
    <property type="match status" value="2"/>
</dbReference>
<protein>
    <recommendedName>
        <fullName evidence="2">peroxidase</fullName>
        <ecNumber evidence="2">1.11.1.7</ecNumber>
    </recommendedName>
</protein>
<evidence type="ECO:0000256" key="17">
    <source>
        <dbReference type="SAM" id="MobiDB-lite"/>
    </source>
</evidence>
<evidence type="ECO:0000256" key="3">
    <source>
        <dbReference type="ARBA" id="ARBA00022559"/>
    </source>
</evidence>
<dbReference type="PROSITE" id="PS00436">
    <property type="entry name" value="PEROXIDASE_2"/>
    <property type="match status" value="2"/>
</dbReference>
<accession>A0A5A7QS49</accession>
<evidence type="ECO:0000256" key="8">
    <source>
        <dbReference type="ARBA" id="ARBA00023004"/>
    </source>
</evidence>
<dbReference type="PROSITE" id="PS50873">
    <property type="entry name" value="PEROXIDASE_4"/>
    <property type="match status" value="2"/>
</dbReference>
<feature type="compositionally biased region" description="Low complexity" evidence="17">
    <location>
        <begin position="12"/>
        <end position="26"/>
    </location>
</feature>
<evidence type="ECO:0000256" key="15">
    <source>
        <dbReference type="PIRSR" id="PIRSR600823-5"/>
    </source>
</evidence>
<feature type="compositionally biased region" description="Low complexity" evidence="17">
    <location>
        <begin position="36"/>
        <end position="45"/>
    </location>
</feature>
<dbReference type="GO" id="GO:0020037">
    <property type="term" value="F:heme binding"/>
    <property type="evidence" value="ECO:0007669"/>
    <property type="project" value="InterPro"/>
</dbReference>
<dbReference type="GO" id="GO:0042744">
    <property type="term" value="P:hydrogen peroxide catabolic process"/>
    <property type="evidence" value="ECO:0007669"/>
    <property type="project" value="InterPro"/>
</dbReference>
<dbReference type="Pfam" id="PF00141">
    <property type="entry name" value="peroxidase"/>
    <property type="match status" value="3"/>
</dbReference>
<feature type="disulfide bond" evidence="15">
    <location>
        <begin position="1313"/>
        <end position="1401"/>
    </location>
</feature>
<dbReference type="PANTHER" id="PTHR31517">
    <property type="match status" value="1"/>
</dbReference>
<feature type="disulfide bond" evidence="15">
    <location>
        <begin position="1407"/>
        <end position="1585"/>
    </location>
</feature>
<feature type="binding site" evidence="13">
    <location>
        <position position="1351"/>
    </location>
    <ligand>
        <name>Ca(2+)</name>
        <dbReference type="ChEBI" id="CHEBI:29108"/>
        <label>1</label>
    </ligand>
</feature>
<evidence type="ECO:0000256" key="6">
    <source>
        <dbReference type="ARBA" id="ARBA00022837"/>
    </source>
</evidence>
<keyword evidence="8 13" id="KW-0408">Iron</keyword>
<feature type="active site" description="Proton acceptor" evidence="11">
    <location>
        <position position="1350"/>
    </location>
</feature>
<evidence type="ECO:0000256" key="16">
    <source>
        <dbReference type="RuleBase" id="RU004241"/>
    </source>
</evidence>
<feature type="region of interest" description="Disordered" evidence="17">
    <location>
        <begin position="813"/>
        <end position="848"/>
    </location>
</feature>
<dbReference type="InterPro" id="IPR010255">
    <property type="entry name" value="Haem_peroxidase_sf"/>
</dbReference>
<evidence type="ECO:0000256" key="7">
    <source>
        <dbReference type="ARBA" id="ARBA00023002"/>
    </source>
</evidence>
<dbReference type="GO" id="GO:0140825">
    <property type="term" value="F:lactoperoxidase activity"/>
    <property type="evidence" value="ECO:0007669"/>
    <property type="project" value="UniProtKB-EC"/>
</dbReference>
<feature type="disulfide bond" evidence="15">
    <location>
        <begin position="1486"/>
        <end position="1498"/>
    </location>
</feature>
<name>A0A5A7QS49_STRAF</name>
<feature type="binding site" evidence="13">
    <location>
        <position position="1360"/>
    </location>
    <ligand>
        <name>Ca(2+)</name>
        <dbReference type="ChEBI" id="CHEBI:29108"/>
        <label>1</label>
    </ligand>
</feature>
<feature type="binding site" evidence="13">
    <location>
        <position position="1358"/>
    </location>
    <ligand>
        <name>Ca(2+)</name>
        <dbReference type="ChEBI" id="CHEBI:29108"/>
        <label>1</label>
    </ligand>
</feature>
<feature type="binding site" description="axial binding residue" evidence="13">
    <location>
        <position position="1479"/>
    </location>
    <ligand>
        <name>heme b</name>
        <dbReference type="ChEBI" id="CHEBI:60344"/>
    </ligand>
    <ligandPart>
        <name>Fe</name>
        <dbReference type="ChEBI" id="CHEBI:18248"/>
    </ligandPart>
</feature>
<evidence type="ECO:0000256" key="4">
    <source>
        <dbReference type="ARBA" id="ARBA00022617"/>
    </source>
</evidence>
<evidence type="ECO:0000256" key="1">
    <source>
        <dbReference type="ARBA" id="ARBA00000189"/>
    </source>
</evidence>
<evidence type="ECO:0000259" key="18">
    <source>
        <dbReference type="PROSITE" id="PS50873"/>
    </source>
</evidence>
<keyword evidence="5 13" id="KW-0479">Metal-binding</keyword>
<dbReference type="GO" id="GO:0006979">
    <property type="term" value="P:response to oxidative stress"/>
    <property type="evidence" value="ECO:0007669"/>
    <property type="project" value="InterPro"/>
</dbReference>
<feature type="binding site" evidence="13">
    <location>
        <position position="1516"/>
    </location>
    <ligand>
        <name>Ca(2+)</name>
        <dbReference type="ChEBI" id="CHEBI:29108"/>
        <label>2</label>
    </ligand>
</feature>
<comment type="caution">
    <text evidence="19">The sequence shown here is derived from an EMBL/GenBank/DDBJ whole genome shotgun (WGS) entry which is preliminary data.</text>
</comment>
<evidence type="ECO:0000256" key="13">
    <source>
        <dbReference type="PIRSR" id="PIRSR600823-3"/>
    </source>
</evidence>
<dbReference type="Proteomes" id="UP000325081">
    <property type="component" value="Unassembled WGS sequence"/>
</dbReference>
<feature type="binding site" evidence="13">
    <location>
        <position position="1372"/>
    </location>
    <ligand>
        <name>Ca(2+)</name>
        <dbReference type="ChEBI" id="CHEBI:29108"/>
        <label>1</label>
    </ligand>
</feature>
<evidence type="ECO:0000256" key="14">
    <source>
        <dbReference type="PIRSR" id="PIRSR600823-4"/>
    </source>
</evidence>
<keyword evidence="9 15" id="KW-1015">Disulfide bond</keyword>
<feature type="binding site" evidence="12">
    <location>
        <position position="1449"/>
    </location>
    <ligand>
        <name>substrate</name>
    </ligand>
</feature>
<evidence type="ECO:0000256" key="11">
    <source>
        <dbReference type="PIRSR" id="PIRSR600823-1"/>
    </source>
</evidence>
<dbReference type="Gene3D" id="1.10.420.10">
    <property type="entry name" value="Peroxidase, domain 2"/>
    <property type="match status" value="2"/>
</dbReference>
<dbReference type="PRINTS" id="PR00461">
    <property type="entry name" value="PLPEROXIDASE"/>
</dbReference>
<evidence type="ECO:0000313" key="20">
    <source>
        <dbReference type="Proteomes" id="UP000325081"/>
    </source>
</evidence>
<comment type="similarity">
    <text evidence="16">Belongs to the peroxidase family.</text>
</comment>
<keyword evidence="4" id="KW-0349">Heme</keyword>
<dbReference type="InterPro" id="IPR019794">
    <property type="entry name" value="Peroxidases_AS"/>
</dbReference>
<feature type="site" description="Transition state stabilizer" evidence="14">
    <location>
        <position position="1346"/>
    </location>
</feature>
<reference evidence="20" key="1">
    <citation type="journal article" date="2019" name="Curr. Biol.">
        <title>Genome Sequence of Striga asiatica Provides Insight into the Evolution of Plant Parasitism.</title>
        <authorList>
            <person name="Yoshida S."/>
            <person name="Kim S."/>
            <person name="Wafula E.K."/>
            <person name="Tanskanen J."/>
            <person name="Kim Y.M."/>
            <person name="Honaas L."/>
            <person name="Yang Z."/>
            <person name="Spallek T."/>
            <person name="Conn C.E."/>
            <person name="Ichihashi Y."/>
            <person name="Cheong K."/>
            <person name="Cui S."/>
            <person name="Der J.P."/>
            <person name="Gundlach H."/>
            <person name="Jiao Y."/>
            <person name="Hori C."/>
            <person name="Ishida J.K."/>
            <person name="Kasahara H."/>
            <person name="Kiba T."/>
            <person name="Kim M.S."/>
            <person name="Koo N."/>
            <person name="Laohavisit A."/>
            <person name="Lee Y.H."/>
            <person name="Lumba S."/>
            <person name="McCourt P."/>
            <person name="Mortimer J.C."/>
            <person name="Mutuku J.M."/>
            <person name="Nomura T."/>
            <person name="Sasaki-Sekimoto Y."/>
            <person name="Seto Y."/>
            <person name="Wang Y."/>
            <person name="Wakatake T."/>
            <person name="Sakakibara H."/>
            <person name="Demura T."/>
            <person name="Yamaguchi S."/>
            <person name="Yoneyama K."/>
            <person name="Manabe R.I."/>
            <person name="Nelson D.C."/>
            <person name="Schulman A.H."/>
            <person name="Timko M.P."/>
            <person name="dePamphilis C.W."/>
            <person name="Choi D."/>
            <person name="Shirasu K."/>
        </authorList>
    </citation>
    <scope>NUCLEOTIDE SEQUENCE [LARGE SCALE GENOMIC DNA]</scope>
    <source>
        <strain evidence="20">cv. UVA1</strain>
    </source>
</reference>
<gene>
    <name evidence="19" type="ORF">STAS_23809</name>
</gene>
<evidence type="ECO:0000256" key="5">
    <source>
        <dbReference type="ARBA" id="ARBA00022723"/>
    </source>
</evidence>
<feature type="domain" description="Plant heme peroxidase family profile" evidence="18">
    <location>
        <begin position="1303"/>
        <end position="1616"/>
    </location>
</feature>
<evidence type="ECO:0000313" key="19">
    <source>
        <dbReference type="EMBL" id="GER46751.1"/>
    </source>
</evidence>
<feature type="disulfide bond" evidence="15">
    <location>
        <begin position="1352"/>
        <end position="1357"/>
    </location>
</feature>
<feature type="region of interest" description="Disordered" evidence="17">
    <location>
        <begin position="1199"/>
        <end position="1221"/>
    </location>
</feature>
<keyword evidence="3 19" id="KW-0575">Peroxidase</keyword>
<dbReference type="InterPro" id="IPR033905">
    <property type="entry name" value="Secretory_peroxidase"/>
</dbReference>
<evidence type="ECO:0000256" key="10">
    <source>
        <dbReference type="ARBA" id="ARBA00023180"/>
    </source>
</evidence>
<dbReference type="FunFam" id="1.10.520.10:FF:000009">
    <property type="entry name" value="Peroxidase"/>
    <property type="match status" value="1"/>
</dbReference>
<comment type="cofactor">
    <cofactor evidence="13">
        <name>heme b</name>
        <dbReference type="ChEBI" id="CHEBI:60344"/>
    </cofactor>
    <text evidence="13">Binds 1 heme b (iron(II)-protoporphyrin IX) group per subunit.</text>
</comment>
<sequence length="1650" mass="181199">MMGFSPMGSGAGANSSSSTSNLSALAPPFTVDRSNPKLNSNPNLPYHDSPYTAEPYSHGWEYSIPSAPIVLESTGLASVPLPDDHRFSAATTVSPTITHWSTFSRVDKASTSASYGDVKPYYSPYVPRLVGDESPLVEVDVTCYNKGPTSQIDYTRGVWDVDYEAGWAGNLGLNDGKRANRVEIEGSFFEKSNIGDLQSYGHQLNQGWLDTEKNEKVSKEGSYGISNQIFNQVPDTGIHCGNSVVTQTKDNLCHEQNLGFFPYDSNKSLTSAYKSTYRESQELAVHKNSLDDQNSSTKCRKTVDKPFIGHVSSNMRSSAGVIRLPPANNGYIKQCTFARKSTQCDSDESVRIANFGSISDSQLKEGSSETSLFGISNEGNFLTPLKELSIPLQSSDSLDRTCRAGFGSQSHDESIYGGFNMAGGNSVQTVKSNENSLDFVVDSPCWKGTSCSQFSTFDIEAGNSNNFKKKLDGYYESNHEAQQKNLDSVIDIDRTFFGKASESNSNIGKNESDTHCSSKDNSLLGDGKCRGWVAKENETLNEPNMPRKQSVLAKDLAGEFDAKTPDAKHLIDKVAKTISLNDVTEGGFVAVHAAEKVLASPASQEDANERIKETDWKLHVPTVLKAMHNLSELLMFHLSGESCSLEKENIETLENTISNLNSCLHSKITEASKKPKLNNPVRNSSGKLLESRNMHTLEHEGNNSYFGKKDEKSPILSPLMDGIDMSSDDSMTKAIKKVLEENFLLNEEIHSEALLFKNLWLDAEAKLCSISYKARFDRMKIQMEQIRIKGSQDNEDCEGISSDEVSISPADITASEVGPKGPHDDQIVPKPALQDIPASSTGGPTDDVDASVLARFNILKSREENAKPNKGFSGEQNEDPIVASLKLREENFGKLMGMEEYENQPRSSEMNDACENTSLHEFHHSVTNNDPTVHSCRNNLGRRDSSSSDWEHVLKDDFSCRTCVNVVSIVKEEVTSEYNNKDQFIASALLRLHFHDCFVRGCDGSILLDSTPGKLAEKDAPPNNPSLRKKAFALIDRIKGRLESLCPGVVSCADILAFAARESVLLAGGPVYYLEGGRNDGRISNATEATQNLPKPQSNYKTLTEAFNGTADPSLNKSSADFLRGYCKRVPQPLVNMDDTPNAFDTKYYEYVLEGKVVLSSDNALLNNKDSRSRVKQYNESSNKWFQDFAKAMEKMAKLSDTDPNNPDNEDCEGISSDEVSISPADITASEVGPEGPHDDQIIPKPAMVPFVSINNEDCEGISSDEVSISPADITASEVDPKGPHDDQIVPKPAFEDITSSRALQKDYYKNKCFGHGKQYNVEALVSDEVKSAYRSDKSIAPALLRLHFHDCFVRGCDASILLDSTRGKPAEKVAPPNNPSIKQSTLDRINYIKGQLESLCKGVVSCADIIAFAARDSVVLTGGKSYEVLGGRMDGRISNASEAKSMVPSPQSNYKTLSDAFKKKNLTEVHMIALSGAHTIGQTNCSSVTKRPAPASCSRNPQKLVDMENTPQKFDNGYYNRVLQRQALFSSDNALLNNKISQTIVKRYNGSFDQWFHDFAIAMQKMGEILDTDKSNHGEIRSDCRKFAEAMVKMGSIEVLTGSQGEVRANCRVINGDCHEESSGKDILRMCAVDEDNLGMLPAARKGRR</sequence>
<dbReference type="InterPro" id="IPR000823">
    <property type="entry name" value="Peroxidase_pln"/>
</dbReference>
<keyword evidence="20" id="KW-1185">Reference proteome</keyword>
<feature type="domain" description="Plant heme peroxidase family profile" evidence="18">
    <location>
        <begin position="953"/>
        <end position="1216"/>
    </location>
</feature>
<dbReference type="EMBL" id="BKCP01007626">
    <property type="protein sequence ID" value="GER46751.1"/>
    <property type="molecule type" value="Genomic_DNA"/>
</dbReference>
<feature type="binding site" evidence="13">
    <location>
        <position position="1480"/>
    </location>
    <ligand>
        <name>Ca(2+)</name>
        <dbReference type="ChEBI" id="CHEBI:29108"/>
        <label>2</label>
    </ligand>
</feature>
<keyword evidence="10" id="KW-0325">Glycoprotein</keyword>
<dbReference type="Gene3D" id="1.10.520.10">
    <property type="match status" value="2"/>
</dbReference>
<dbReference type="GO" id="GO:0046872">
    <property type="term" value="F:metal ion binding"/>
    <property type="evidence" value="ECO:0007669"/>
    <property type="project" value="UniProtKB-KW"/>
</dbReference>
<feature type="region of interest" description="Disordered" evidence="17">
    <location>
        <begin position="1"/>
        <end position="50"/>
    </location>
</feature>
<feature type="binding site" evidence="13">
    <location>
        <position position="1511"/>
    </location>
    <ligand>
        <name>Ca(2+)</name>
        <dbReference type="ChEBI" id="CHEBI:29108"/>
        <label>2</label>
    </ligand>
</feature>
<comment type="cofactor">
    <cofactor evidence="13">
        <name>Ca(2+)</name>
        <dbReference type="ChEBI" id="CHEBI:29108"/>
    </cofactor>
    <text evidence="13">Binds 2 calcium ions per subunit.</text>
</comment>
<feature type="binding site" evidence="13">
    <location>
        <position position="1356"/>
    </location>
    <ligand>
        <name>Ca(2+)</name>
        <dbReference type="ChEBI" id="CHEBI:29108"/>
        <label>1</label>
    </ligand>
</feature>
<comment type="catalytic activity">
    <reaction evidence="1">
        <text>2 a phenolic donor + H2O2 = 2 a phenolic radical donor + 2 H2O</text>
        <dbReference type="Rhea" id="RHEA:56136"/>
        <dbReference type="ChEBI" id="CHEBI:15377"/>
        <dbReference type="ChEBI" id="CHEBI:16240"/>
        <dbReference type="ChEBI" id="CHEBI:139520"/>
        <dbReference type="ChEBI" id="CHEBI:139521"/>
        <dbReference type="EC" id="1.11.1.7"/>
    </reaction>
</comment>
<evidence type="ECO:0000256" key="12">
    <source>
        <dbReference type="PIRSR" id="PIRSR600823-2"/>
    </source>
</evidence>
<organism evidence="19 20">
    <name type="scientific">Striga asiatica</name>
    <name type="common">Asiatic witchweed</name>
    <name type="synonym">Buchnera asiatica</name>
    <dbReference type="NCBI Taxonomy" id="4170"/>
    <lineage>
        <taxon>Eukaryota</taxon>
        <taxon>Viridiplantae</taxon>
        <taxon>Streptophyta</taxon>
        <taxon>Embryophyta</taxon>
        <taxon>Tracheophyta</taxon>
        <taxon>Spermatophyta</taxon>
        <taxon>Magnoliopsida</taxon>
        <taxon>eudicotyledons</taxon>
        <taxon>Gunneridae</taxon>
        <taxon>Pentapetalae</taxon>
        <taxon>asterids</taxon>
        <taxon>lamiids</taxon>
        <taxon>Lamiales</taxon>
        <taxon>Orobanchaceae</taxon>
        <taxon>Buchnereae</taxon>
        <taxon>Striga</taxon>
    </lineage>
</organism>
<dbReference type="OrthoDB" id="611935at2759"/>